<reference evidence="2" key="1">
    <citation type="journal article" date="2019" name="Int. J. Syst. Evol. Microbiol.">
        <title>The Global Catalogue of Microorganisms (GCM) 10K type strain sequencing project: providing services to taxonomists for standard genome sequencing and annotation.</title>
        <authorList>
            <consortium name="The Broad Institute Genomics Platform"/>
            <consortium name="The Broad Institute Genome Sequencing Center for Infectious Disease"/>
            <person name="Wu L."/>
            <person name="Ma J."/>
        </authorList>
    </citation>
    <scope>NUCLEOTIDE SEQUENCE [LARGE SCALE GENOMIC DNA]</scope>
    <source>
        <strain evidence="2">CCUG 38813</strain>
    </source>
</reference>
<name>A0ABW0PEG0_9BURK</name>
<accession>A0ABW0PEG0</accession>
<sequence>MSTNSNKIPLDFFEFADHAQATFVVVDHRPGRLPVSRAIVTPAGAIEITGTDGLVEVMGSPDYPCSAAVLRRIRTHHEGLLLVQVDATRVDGVTEQLLSARFN</sequence>
<gene>
    <name evidence="1" type="ORF">ACFPOU_07835</name>
</gene>
<dbReference type="RefSeq" id="WP_379719178.1">
    <property type="nucleotide sequence ID" value="NZ_JBHSMS010000026.1"/>
</dbReference>
<dbReference type="EMBL" id="JBHSMS010000026">
    <property type="protein sequence ID" value="MFC5511034.1"/>
    <property type="molecule type" value="Genomic_DNA"/>
</dbReference>
<comment type="caution">
    <text evidence="1">The sequence shown here is derived from an EMBL/GenBank/DDBJ whole genome shotgun (WGS) entry which is preliminary data.</text>
</comment>
<keyword evidence="2" id="KW-1185">Reference proteome</keyword>
<evidence type="ECO:0000313" key="2">
    <source>
        <dbReference type="Proteomes" id="UP001596031"/>
    </source>
</evidence>
<dbReference type="Proteomes" id="UP001596031">
    <property type="component" value="Unassembled WGS sequence"/>
</dbReference>
<protein>
    <submittedName>
        <fullName evidence="1">Uncharacterized protein</fullName>
    </submittedName>
</protein>
<evidence type="ECO:0000313" key="1">
    <source>
        <dbReference type="EMBL" id="MFC5511034.1"/>
    </source>
</evidence>
<proteinExistence type="predicted"/>
<organism evidence="1 2">
    <name type="scientific">Massilia jejuensis</name>
    <dbReference type="NCBI Taxonomy" id="648894"/>
    <lineage>
        <taxon>Bacteria</taxon>
        <taxon>Pseudomonadati</taxon>
        <taxon>Pseudomonadota</taxon>
        <taxon>Betaproteobacteria</taxon>
        <taxon>Burkholderiales</taxon>
        <taxon>Oxalobacteraceae</taxon>
        <taxon>Telluria group</taxon>
        <taxon>Massilia</taxon>
    </lineage>
</organism>